<keyword evidence="2" id="KW-1185">Reference proteome</keyword>
<organism evidence="1 2">
    <name type="scientific">Jimgerdemannia flammicorona</name>
    <dbReference type="NCBI Taxonomy" id="994334"/>
    <lineage>
        <taxon>Eukaryota</taxon>
        <taxon>Fungi</taxon>
        <taxon>Fungi incertae sedis</taxon>
        <taxon>Mucoromycota</taxon>
        <taxon>Mucoromycotina</taxon>
        <taxon>Endogonomycetes</taxon>
        <taxon>Endogonales</taxon>
        <taxon>Endogonaceae</taxon>
        <taxon>Jimgerdemannia</taxon>
    </lineage>
</organism>
<dbReference type="EMBL" id="RBNJ01004619">
    <property type="protein sequence ID" value="RUS29833.1"/>
    <property type="molecule type" value="Genomic_DNA"/>
</dbReference>
<accession>A0A433QJ81</accession>
<dbReference type="Proteomes" id="UP000274822">
    <property type="component" value="Unassembled WGS sequence"/>
</dbReference>
<reference evidence="1 2" key="1">
    <citation type="journal article" date="2018" name="New Phytol.">
        <title>Phylogenomics of Endogonaceae and evolution of mycorrhizas within Mucoromycota.</title>
        <authorList>
            <person name="Chang Y."/>
            <person name="Desiro A."/>
            <person name="Na H."/>
            <person name="Sandor L."/>
            <person name="Lipzen A."/>
            <person name="Clum A."/>
            <person name="Barry K."/>
            <person name="Grigoriev I.V."/>
            <person name="Martin F.M."/>
            <person name="Stajich J.E."/>
            <person name="Smith M.E."/>
            <person name="Bonito G."/>
            <person name="Spatafora J.W."/>
        </authorList>
    </citation>
    <scope>NUCLEOTIDE SEQUENCE [LARGE SCALE GENOMIC DNA]</scope>
    <source>
        <strain evidence="1 2">AD002</strain>
    </source>
</reference>
<name>A0A433QJ81_9FUNG</name>
<evidence type="ECO:0000313" key="2">
    <source>
        <dbReference type="Proteomes" id="UP000274822"/>
    </source>
</evidence>
<gene>
    <name evidence="1" type="ORF">BC938DRAFT_480178</name>
</gene>
<sequence>MFPELGNNKRVSIKNNQTMLSTRKRAAEFEIYQDPVEATIFSSTFGLPPAQSTRRASLKWRMIHEKENWDPVLKCFVTDRLSPDKRPVKKKRTGLEVPFMPLADLTEAFGSTYVRFVDVPGESAFALEDTASRASESGETSASIRRSSRILKRRVTGELPSSFIRPSSAEKIDTYRYIQRPHDSQQQQSIKLPKFAIAKMPQQVAQRECGVQEKEKSIGSEEAVEKMDENTGMLEKATVKKTHVNKEDETHEVKLENALTLVENNGQDIQEAFPQSPESHGIEEKQSNVSDEMIKKQNILREVAHVPTTTETTGPPALKEKHRFALLGRNGSTGSTMPRTEIVPTKKTQQLDSYKSTAKAKIVRDDKENAPVRTTGTTTAAMRAAARENDIAKRIFRRNVTATSYDGKRGDLVAGVMARDKMPSMRRFR</sequence>
<protein>
    <submittedName>
        <fullName evidence="1">Uncharacterized protein</fullName>
    </submittedName>
</protein>
<dbReference type="AlphaFoldDB" id="A0A433QJ81"/>
<evidence type="ECO:0000313" key="1">
    <source>
        <dbReference type="EMBL" id="RUS29833.1"/>
    </source>
</evidence>
<comment type="caution">
    <text evidence="1">The sequence shown here is derived from an EMBL/GenBank/DDBJ whole genome shotgun (WGS) entry which is preliminary data.</text>
</comment>
<proteinExistence type="predicted"/>